<dbReference type="SUPFAM" id="SSF88946">
    <property type="entry name" value="Sigma2 domain of RNA polymerase sigma factors"/>
    <property type="match status" value="1"/>
</dbReference>
<dbReference type="InterPro" id="IPR032710">
    <property type="entry name" value="NTF2-like_dom_sf"/>
</dbReference>
<evidence type="ECO:0000313" key="10">
    <source>
        <dbReference type="Proteomes" id="UP001551482"/>
    </source>
</evidence>
<dbReference type="Proteomes" id="UP001551482">
    <property type="component" value="Unassembled WGS sequence"/>
</dbReference>
<dbReference type="SUPFAM" id="SSF54427">
    <property type="entry name" value="NTF2-like"/>
    <property type="match status" value="1"/>
</dbReference>
<feature type="region of interest" description="Disordered" evidence="6">
    <location>
        <begin position="1"/>
        <end position="44"/>
    </location>
</feature>
<dbReference type="EMBL" id="JBEZFP010000013">
    <property type="protein sequence ID" value="MEU8133353.1"/>
    <property type="molecule type" value="Genomic_DNA"/>
</dbReference>
<dbReference type="InterPro" id="IPR013325">
    <property type="entry name" value="RNA_pol_sigma_r2"/>
</dbReference>
<evidence type="ECO:0000256" key="5">
    <source>
        <dbReference type="ARBA" id="ARBA00023163"/>
    </source>
</evidence>
<dbReference type="CDD" id="cd06171">
    <property type="entry name" value="Sigma70_r4"/>
    <property type="match status" value="1"/>
</dbReference>
<dbReference type="InterPro" id="IPR014284">
    <property type="entry name" value="RNA_pol_sigma-70_dom"/>
</dbReference>
<dbReference type="NCBIfam" id="TIGR02937">
    <property type="entry name" value="sigma70-ECF"/>
    <property type="match status" value="1"/>
</dbReference>
<keyword evidence="3" id="KW-0805">Transcription regulation</keyword>
<feature type="domain" description="RNA polymerase sigma factor 70 region 4 type 2" evidence="8">
    <location>
        <begin position="152"/>
        <end position="203"/>
    </location>
</feature>
<feature type="domain" description="RNA polymerase sigma-70 region 2" evidence="7">
    <location>
        <begin position="52"/>
        <end position="116"/>
    </location>
</feature>
<evidence type="ECO:0000256" key="3">
    <source>
        <dbReference type="ARBA" id="ARBA00023015"/>
    </source>
</evidence>
<evidence type="ECO:0000256" key="2">
    <source>
        <dbReference type="ARBA" id="ARBA00011344"/>
    </source>
</evidence>
<comment type="similarity">
    <text evidence="1">Belongs to the sigma-70 factor family. ECF subfamily.</text>
</comment>
<dbReference type="SUPFAM" id="SSF88659">
    <property type="entry name" value="Sigma3 and sigma4 domains of RNA polymerase sigma factors"/>
    <property type="match status" value="1"/>
</dbReference>
<dbReference type="InterPro" id="IPR013249">
    <property type="entry name" value="RNA_pol_sigma70_r4_t2"/>
</dbReference>
<protein>
    <submittedName>
        <fullName evidence="9">RNA polymerase sigma factor SigJ</fullName>
    </submittedName>
</protein>
<dbReference type="InterPro" id="IPR052704">
    <property type="entry name" value="ECF_Sigma-70_Domain"/>
</dbReference>
<reference evidence="9 10" key="1">
    <citation type="submission" date="2024-06" db="EMBL/GenBank/DDBJ databases">
        <title>The Natural Products Discovery Center: Release of the First 8490 Sequenced Strains for Exploring Actinobacteria Biosynthetic Diversity.</title>
        <authorList>
            <person name="Kalkreuter E."/>
            <person name="Kautsar S.A."/>
            <person name="Yang D."/>
            <person name="Bader C.D."/>
            <person name="Teijaro C.N."/>
            <person name="Fluegel L."/>
            <person name="Davis C.M."/>
            <person name="Simpson J.R."/>
            <person name="Lauterbach L."/>
            <person name="Steele A.D."/>
            <person name="Gui C."/>
            <person name="Meng S."/>
            <person name="Li G."/>
            <person name="Viehrig K."/>
            <person name="Ye F."/>
            <person name="Su P."/>
            <person name="Kiefer A.F."/>
            <person name="Nichols A."/>
            <person name="Cepeda A.J."/>
            <person name="Yan W."/>
            <person name="Fan B."/>
            <person name="Jiang Y."/>
            <person name="Adhikari A."/>
            <person name="Zheng C.-J."/>
            <person name="Schuster L."/>
            <person name="Cowan T.M."/>
            <person name="Smanski M.J."/>
            <person name="Chevrette M.G."/>
            <person name="De Carvalho L.P.S."/>
            <person name="Shen B."/>
        </authorList>
    </citation>
    <scope>NUCLEOTIDE SEQUENCE [LARGE SCALE GENOMIC DNA]</scope>
    <source>
        <strain evidence="9 10">NPDC048946</strain>
    </source>
</reference>
<proteinExistence type="inferred from homology"/>
<evidence type="ECO:0000259" key="8">
    <source>
        <dbReference type="Pfam" id="PF08281"/>
    </source>
</evidence>
<dbReference type="PANTHER" id="PTHR30173">
    <property type="entry name" value="SIGMA 19 FACTOR"/>
    <property type="match status" value="1"/>
</dbReference>
<dbReference type="PANTHER" id="PTHR30173:SF43">
    <property type="entry name" value="ECF RNA POLYMERASE SIGMA FACTOR SIGI-RELATED"/>
    <property type="match status" value="1"/>
</dbReference>
<evidence type="ECO:0000259" key="7">
    <source>
        <dbReference type="Pfam" id="PF04542"/>
    </source>
</evidence>
<gene>
    <name evidence="9" type="primary">sigJ</name>
    <name evidence="9" type="ORF">AB0C36_07580</name>
</gene>
<dbReference type="RefSeq" id="WP_358350693.1">
    <property type="nucleotide sequence ID" value="NZ_JBEZFP010000013.1"/>
</dbReference>
<sequence>MTGGIPGEEVGGTGVGKAGGHESGRWTGSGPGGSGGPGASGGFDEDELARAFEAERPYLLKVAYVTTGSASEAEDCVQEAWLRLRRLDDPAEVRDLRAWLTTAVGRLALDALRSARARRERYVGTWLPEPLVEPAAATDPAERVTLDESVSMALLVVLESLSPAQRTAFLLHDVFGMSFGEVAEVVGRTPSAVRQLASRARREVEDARPRFPPTADEQRRLVAAFADACQGGDLAALVAMLDPDAVCRGDGGGKVSAQRVVVRGGERIARLLLAYSAPAPMDIRMVTVNGTAGLVLREPDGTLSVIALTVDRQRITAVDVMRNPDKLTTLRGWI</sequence>
<comment type="subunit">
    <text evidence="2">Interacts transiently with the RNA polymerase catalytic core formed by RpoA, RpoB, RpoC and RpoZ (2 alpha, 1 beta, 1 beta' and 1 omega subunit) to form the RNA polymerase holoenzyme that can initiate transcription.</text>
</comment>
<keyword evidence="4" id="KW-0731">Sigma factor</keyword>
<dbReference type="Gene3D" id="1.10.10.10">
    <property type="entry name" value="Winged helix-like DNA-binding domain superfamily/Winged helix DNA-binding domain"/>
    <property type="match status" value="1"/>
</dbReference>
<evidence type="ECO:0000256" key="6">
    <source>
        <dbReference type="SAM" id="MobiDB-lite"/>
    </source>
</evidence>
<accession>A0ABV3DC82</accession>
<evidence type="ECO:0000313" key="9">
    <source>
        <dbReference type="EMBL" id="MEU8133353.1"/>
    </source>
</evidence>
<dbReference type="InterPro" id="IPR036388">
    <property type="entry name" value="WH-like_DNA-bd_sf"/>
</dbReference>
<dbReference type="Gene3D" id="1.10.1740.10">
    <property type="match status" value="1"/>
</dbReference>
<dbReference type="Pfam" id="PF04542">
    <property type="entry name" value="Sigma70_r2"/>
    <property type="match status" value="1"/>
</dbReference>
<keyword evidence="5" id="KW-0804">Transcription</keyword>
<feature type="compositionally biased region" description="Gly residues" evidence="6">
    <location>
        <begin position="1"/>
        <end position="18"/>
    </location>
</feature>
<comment type="caution">
    <text evidence="9">The sequence shown here is derived from an EMBL/GenBank/DDBJ whole genome shotgun (WGS) entry which is preliminary data.</text>
</comment>
<dbReference type="Pfam" id="PF08281">
    <property type="entry name" value="Sigma70_r4_2"/>
    <property type="match status" value="1"/>
</dbReference>
<dbReference type="Gene3D" id="3.10.450.50">
    <property type="match status" value="1"/>
</dbReference>
<feature type="compositionally biased region" description="Gly residues" evidence="6">
    <location>
        <begin position="27"/>
        <end position="41"/>
    </location>
</feature>
<organism evidence="9 10">
    <name type="scientific">Streptodolium elevatio</name>
    <dbReference type="NCBI Taxonomy" id="3157996"/>
    <lineage>
        <taxon>Bacteria</taxon>
        <taxon>Bacillati</taxon>
        <taxon>Actinomycetota</taxon>
        <taxon>Actinomycetes</taxon>
        <taxon>Kitasatosporales</taxon>
        <taxon>Streptomycetaceae</taxon>
        <taxon>Streptodolium</taxon>
    </lineage>
</organism>
<evidence type="ECO:0000256" key="4">
    <source>
        <dbReference type="ARBA" id="ARBA00023082"/>
    </source>
</evidence>
<name>A0ABV3DC82_9ACTN</name>
<dbReference type="NCBIfam" id="NF007214">
    <property type="entry name" value="PRK09636.1"/>
    <property type="match status" value="1"/>
</dbReference>
<dbReference type="InterPro" id="IPR013324">
    <property type="entry name" value="RNA_pol_sigma_r3/r4-like"/>
</dbReference>
<dbReference type="InterPro" id="IPR007627">
    <property type="entry name" value="RNA_pol_sigma70_r2"/>
</dbReference>
<evidence type="ECO:0000256" key="1">
    <source>
        <dbReference type="ARBA" id="ARBA00010641"/>
    </source>
</evidence>
<keyword evidence="10" id="KW-1185">Reference proteome</keyword>